<organism evidence="2 3">
    <name type="scientific">Polarella glacialis</name>
    <name type="common">Dinoflagellate</name>
    <dbReference type="NCBI Taxonomy" id="89957"/>
    <lineage>
        <taxon>Eukaryota</taxon>
        <taxon>Sar</taxon>
        <taxon>Alveolata</taxon>
        <taxon>Dinophyceae</taxon>
        <taxon>Suessiales</taxon>
        <taxon>Suessiaceae</taxon>
        <taxon>Polarella</taxon>
    </lineage>
</organism>
<keyword evidence="3" id="KW-1185">Reference proteome</keyword>
<evidence type="ECO:0000313" key="3">
    <source>
        <dbReference type="Proteomes" id="UP000654075"/>
    </source>
</evidence>
<sequence length="148" mass="17302">MLSRAGGCEPANEQAAVAYSIPWPTNRMPEAVWTQCRVDPSQRPALKHKQQQPQERQQQQQQQQQQRRRQRQQPQQQQQQQEQQQQHDDNNSNNNNSNSNKQQQQNSHSNSNTTTHALTCYDTYCWSTFGRLVRLRSFGGGLTVHIYK</sequence>
<accession>A0A813DKR1</accession>
<dbReference type="Proteomes" id="UP000654075">
    <property type="component" value="Unassembled WGS sequence"/>
</dbReference>
<evidence type="ECO:0000313" key="2">
    <source>
        <dbReference type="EMBL" id="CAE8588457.1"/>
    </source>
</evidence>
<gene>
    <name evidence="2" type="ORF">PGLA1383_LOCUS7258</name>
</gene>
<dbReference type="EMBL" id="CAJNNV010003145">
    <property type="protein sequence ID" value="CAE8588457.1"/>
    <property type="molecule type" value="Genomic_DNA"/>
</dbReference>
<protein>
    <submittedName>
        <fullName evidence="2">Uncharacterized protein</fullName>
    </submittedName>
</protein>
<reference evidence="2" key="1">
    <citation type="submission" date="2021-02" db="EMBL/GenBank/DDBJ databases">
        <authorList>
            <person name="Dougan E. K."/>
            <person name="Rhodes N."/>
            <person name="Thang M."/>
            <person name="Chan C."/>
        </authorList>
    </citation>
    <scope>NUCLEOTIDE SEQUENCE</scope>
</reference>
<evidence type="ECO:0000256" key="1">
    <source>
        <dbReference type="SAM" id="MobiDB-lite"/>
    </source>
</evidence>
<dbReference type="AlphaFoldDB" id="A0A813DKR1"/>
<feature type="compositionally biased region" description="Low complexity" evidence="1">
    <location>
        <begin position="91"/>
        <end position="112"/>
    </location>
</feature>
<feature type="region of interest" description="Disordered" evidence="1">
    <location>
        <begin position="32"/>
        <end position="112"/>
    </location>
</feature>
<feature type="compositionally biased region" description="Low complexity" evidence="1">
    <location>
        <begin position="51"/>
        <end position="65"/>
    </location>
</feature>
<name>A0A813DKR1_POLGL</name>
<proteinExistence type="predicted"/>
<comment type="caution">
    <text evidence="2">The sequence shown here is derived from an EMBL/GenBank/DDBJ whole genome shotgun (WGS) entry which is preliminary data.</text>
</comment>
<feature type="compositionally biased region" description="Low complexity" evidence="1">
    <location>
        <begin position="72"/>
        <end position="84"/>
    </location>
</feature>